<dbReference type="InterPro" id="IPR018114">
    <property type="entry name" value="TRYPSIN_HIS"/>
</dbReference>
<dbReference type="InterPro" id="IPR001314">
    <property type="entry name" value="Peptidase_S1A"/>
</dbReference>
<evidence type="ECO:0000256" key="1">
    <source>
        <dbReference type="ARBA" id="ARBA00022670"/>
    </source>
</evidence>
<dbReference type="InterPro" id="IPR033116">
    <property type="entry name" value="TRYPSIN_SER"/>
</dbReference>
<evidence type="ECO:0000256" key="3">
    <source>
        <dbReference type="ARBA" id="ARBA00022825"/>
    </source>
</evidence>
<dbReference type="PANTHER" id="PTHR24252:SF7">
    <property type="entry name" value="HYALIN"/>
    <property type="match status" value="1"/>
</dbReference>
<protein>
    <recommendedName>
        <fullName evidence="8">Peptidase S1 domain-containing protein</fullName>
    </recommendedName>
</protein>
<dbReference type="InterPro" id="IPR043504">
    <property type="entry name" value="Peptidase_S1_PA_chymotrypsin"/>
</dbReference>
<keyword evidence="10" id="KW-1185">Reference proteome</keyword>
<name>A0AA88MAZ9_CHASR</name>
<feature type="transmembrane region" description="Helical" evidence="6">
    <location>
        <begin position="549"/>
        <end position="570"/>
    </location>
</feature>
<proteinExistence type="predicted"/>
<dbReference type="AlphaFoldDB" id="A0AA88MAZ9"/>
<dbReference type="SMART" id="SM00020">
    <property type="entry name" value="Tryp_SPc"/>
    <property type="match status" value="2"/>
</dbReference>
<evidence type="ECO:0000313" key="10">
    <source>
        <dbReference type="Proteomes" id="UP001187415"/>
    </source>
</evidence>
<reference evidence="9" key="1">
    <citation type="submission" date="2023-07" db="EMBL/GenBank/DDBJ databases">
        <title>Chromosome-level Genome Assembly of Striped Snakehead (Channa striata).</title>
        <authorList>
            <person name="Liu H."/>
        </authorList>
    </citation>
    <scope>NUCLEOTIDE SEQUENCE</scope>
    <source>
        <strain evidence="9">Gz</strain>
        <tissue evidence="9">Muscle</tissue>
    </source>
</reference>
<keyword evidence="6" id="KW-1133">Transmembrane helix</keyword>
<dbReference type="EMBL" id="JAUPFM010000013">
    <property type="protein sequence ID" value="KAK2832952.1"/>
    <property type="molecule type" value="Genomic_DNA"/>
</dbReference>
<feature type="chain" id="PRO_5041705863" description="Peptidase S1 domain-containing protein" evidence="7">
    <location>
        <begin position="23"/>
        <end position="571"/>
    </location>
</feature>
<sequence>MNFYSVICVAALLTLLTQECHSQLSVCGQPPLNNKIVGGQEASPGSWPWQVSLQISGSHFCGGSLINNQWVLTAAHCFRSNSASVTVVLGLQTQSGSNPNSVSRGVTKVTIHPSYSSTTNDNDICLLQLSSPVTFSNYIQPVCLAASGSTFYNGTDSWVTGWGTLSSGASSISQTLMEVEVPVVGNRQCNCDYGVGSITDNMMCAGLSAGGKDSCQGDSGGPMVSKQSGRWIQSGVVSFGNGCAKPNFPGVYTRVSQYQSWINSQISSNQPGFITFTSTGTDGDYSVTCPSLPPPPPTTPPPVFCGSAPVNTRILGGNSVTAGMWPWMASLQVNGSHVCGGTLVSVDAVLSDASCFSSSPVPSQWTVVLGRLNQNGANPNEVRLNVTNITLSNLTGPNVAVLRLASQPPLNNYIKPICLDNGQTFTVGSTCWAAGWSSGRGGVEQVLQEFQTTVVDCGNTSSSNSICTGFISLDQGDSGGPLMCKLGSYWFQAAVLTINSTNSTSPTRESGMSSFTKLSTYDQFLNRVLGNFLSPPSSTNTTGSNNGGIPAHSCLFFLHLLVFIIFLNFFV</sequence>
<evidence type="ECO:0000256" key="7">
    <source>
        <dbReference type="SAM" id="SignalP"/>
    </source>
</evidence>
<feature type="domain" description="Peptidase S1" evidence="8">
    <location>
        <begin position="314"/>
        <end position="530"/>
    </location>
</feature>
<evidence type="ECO:0000256" key="4">
    <source>
        <dbReference type="ARBA" id="ARBA00023157"/>
    </source>
</evidence>
<feature type="signal peptide" evidence="7">
    <location>
        <begin position="1"/>
        <end position="22"/>
    </location>
</feature>
<comment type="caution">
    <text evidence="9">The sequence shown here is derived from an EMBL/GenBank/DDBJ whole genome shotgun (WGS) entry which is preliminary data.</text>
</comment>
<keyword evidence="4" id="KW-1015">Disulfide bond</keyword>
<gene>
    <name evidence="9" type="ORF">Q5P01_016841</name>
</gene>
<dbReference type="FunFam" id="2.40.10.10:FF:000057">
    <property type="entry name" value="Zgc:100868"/>
    <property type="match status" value="1"/>
</dbReference>
<keyword evidence="6" id="KW-0472">Membrane</keyword>
<dbReference type="GO" id="GO:0004252">
    <property type="term" value="F:serine-type endopeptidase activity"/>
    <property type="evidence" value="ECO:0007669"/>
    <property type="project" value="InterPro"/>
</dbReference>
<dbReference type="Proteomes" id="UP001187415">
    <property type="component" value="Unassembled WGS sequence"/>
</dbReference>
<keyword evidence="2 5" id="KW-0378">Hydrolase</keyword>
<dbReference type="PROSITE" id="PS00135">
    <property type="entry name" value="TRYPSIN_SER"/>
    <property type="match status" value="1"/>
</dbReference>
<evidence type="ECO:0000256" key="2">
    <source>
        <dbReference type="ARBA" id="ARBA00022801"/>
    </source>
</evidence>
<dbReference type="InterPro" id="IPR001254">
    <property type="entry name" value="Trypsin_dom"/>
</dbReference>
<dbReference type="PRINTS" id="PR00722">
    <property type="entry name" value="CHYMOTRYPSIN"/>
</dbReference>
<evidence type="ECO:0000256" key="6">
    <source>
        <dbReference type="SAM" id="Phobius"/>
    </source>
</evidence>
<dbReference type="SUPFAM" id="SSF50494">
    <property type="entry name" value="Trypsin-like serine proteases"/>
    <property type="match status" value="2"/>
</dbReference>
<keyword evidence="7" id="KW-0732">Signal</keyword>
<dbReference type="GO" id="GO:0006508">
    <property type="term" value="P:proteolysis"/>
    <property type="evidence" value="ECO:0007669"/>
    <property type="project" value="UniProtKB-KW"/>
</dbReference>
<dbReference type="PANTHER" id="PTHR24252">
    <property type="entry name" value="ACROSIN-RELATED"/>
    <property type="match status" value="1"/>
</dbReference>
<dbReference type="Gene3D" id="2.40.10.10">
    <property type="entry name" value="Trypsin-like serine proteases"/>
    <property type="match status" value="2"/>
</dbReference>
<keyword evidence="1 5" id="KW-0645">Protease</keyword>
<evidence type="ECO:0000256" key="5">
    <source>
        <dbReference type="RuleBase" id="RU363034"/>
    </source>
</evidence>
<dbReference type="CDD" id="cd00190">
    <property type="entry name" value="Tryp_SPc"/>
    <property type="match status" value="2"/>
</dbReference>
<accession>A0AA88MAZ9</accession>
<dbReference type="Pfam" id="PF00089">
    <property type="entry name" value="Trypsin"/>
    <property type="match status" value="2"/>
</dbReference>
<dbReference type="PROSITE" id="PS00134">
    <property type="entry name" value="TRYPSIN_HIS"/>
    <property type="match status" value="1"/>
</dbReference>
<feature type="domain" description="Peptidase S1" evidence="8">
    <location>
        <begin position="36"/>
        <end position="267"/>
    </location>
</feature>
<organism evidence="9 10">
    <name type="scientific">Channa striata</name>
    <name type="common">Snakehead murrel</name>
    <name type="synonym">Ophicephalus striatus</name>
    <dbReference type="NCBI Taxonomy" id="64152"/>
    <lineage>
        <taxon>Eukaryota</taxon>
        <taxon>Metazoa</taxon>
        <taxon>Chordata</taxon>
        <taxon>Craniata</taxon>
        <taxon>Vertebrata</taxon>
        <taxon>Euteleostomi</taxon>
        <taxon>Actinopterygii</taxon>
        <taxon>Neopterygii</taxon>
        <taxon>Teleostei</taxon>
        <taxon>Neoteleostei</taxon>
        <taxon>Acanthomorphata</taxon>
        <taxon>Anabantaria</taxon>
        <taxon>Anabantiformes</taxon>
        <taxon>Channoidei</taxon>
        <taxon>Channidae</taxon>
        <taxon>Channa</taxon>
    </lineage>
</organism>
<evidence type="ECO:0000313" key="9">
    <source>
        <dbReference type="EMBL" id="KAK2832952.1"/>
    </source>
</evidence>
<keyword evidence="3 5" id="KW-0720">Serine protease</keyword>
<keyword evidence="6" id="KW-0812">Transmembrane</keyword>
<dbReference type="PROSITE" id="PS50240">
    <property type="entry name" value="TRYPSIN_DOM"/>
    <property type="match status" value="2"/>
</dbReference>
<evidence type="ECO:0000259" key="8">
    <source>
        <dbReference type="PROSITE" id="PS50240"/>
    </source>
</evidence>
<dbReference type="InterPro" id="IPR009003">
    <property type="entry name" value="Peptidase_S1_PA"/>
</dbReference>